<sequence length="105" mass="12659">MLRNCSKRVRKETLSSELITTAFDLPWFFFDEFPIADRMRIVGRQWGTVLQFFLFFNFQRGRYVRRRLHLCTRRSGCLFLFWLIQQMRTPGAVEQKISHPHAQAC</sequence>
<protein>
    <submittedName>
        <fullName evidence="1">Uncharacterized protein</fullName>
    </submittedName>
</protein>
<dbReference type="AlphaFoldDB" id="A0A0V1FEE2"/>
<reference evidence="1 2" key="1">
    <citation type="submission" date="2015-01" db="EMBL/GenBank/DDBJ databases">
        <title>Evolution of Trichinella species and genotypes.</title>
        <authorList>
            <person name="Korhonen P.K."/>
            <person name="Edoardo P."/>
            <person name="Giuseppe L.R."/>
            <person name="Gasser R.B."/>
        </authorList>
    </citation>
    <scope>NUCLEOTIDE SEQUENCE [LARGE SCALE GENOMIC DNA]</scope>
    <source>
        <strain evidence="1">ISS470</strain>
    </source>
</reference>
<proteinExistence type="predicted"/>
<name>A0A0V1FEE2_TRIPS</name>
<evidence type="ECO:0000313" key="1">
    <source>
        <dbReference type="EMBL" id="KRY84394.1"/>
    </source>
</evidence>
<comment type="caution">
    <text evidence="1">The sequence shown here is derived from an EMBL/GenBank/DDBJ whole genome shotgun (WGS) entry which is preliminary data.</text>
</comment>
<organism evidence="1 2">
    <name type="scientific">Trichinella pseudospiralis</name>
    <name type="common">Parasitic roundworm</name>
    <dbReference type="NCBI Taxonomy" id="6337"/>
    <lineage>
        <taxon>Eukaryota</taxon>
        <taxon>Metazoa</taxon>
        <taxon>Ecdysozoa</taxon>
        <taxon>Nematoda</taxon>
        <taxon>Enoplea</taxon>
        <taxon>Dorylaimia</taxon>
        <taxon>Trichinellida</taxon>
        <taxon>Trichinellidae</taxon>
        <taxon>Trichinella</taxon>
    </lineage>
</organism>
<gene>
    <name evidence="1" type="ORF">T4D_12206</name>
</gene>
<evidence type="ECO:0000313" key="2">
    <source>
        <dbReference type="Proteomes" id="UP000054995"/>
    </source>
</evidence>
<accession>A0A0V1FEE2</accession>
<dbReference type="EMBL" id="JYDT01000115">
    <property type="protein sequence ID" value="KRY84394.1"/>
    <property type="molecule type" value="Genomic_DNA"/>
</dbReference>
<dbReference type="Proteomes" id="UP000054995">
    <property type="component" value="Unassembled WGS sequence"/>
</dbReference>
<keyword evidence="2" id="KW-1185">Reference proteome</keyword>